<keyword evidence="4" id="KW-1185">Reference proteome</keyword>
<evidence type="ECO:0000313" key="2">
    <source>
        <dbReference type="EMBL" id="CAI3989531.1"/>
    </source>
</evidence>
<feature type="compositionally biased region" description="Basic and acidic residues" evidence="1">
    <location>
        <begin position="287"/>
        <end position="298"/>
    </location>
</feature>
<evidence type="ECO:0000313" key="3">
    <source>
        <dbReference type="EMBL" id="CAL4776843.1"/>
    </source>
</evidence>
<feature type="compositionally biased region" description="Basic and acidic residues" evidence="1">
    <location>
        <begin position="114"/>
        <end position="125"/>
    </location>
</feature>
<evidence type="ECO:0000313" key="4">
    <source>
        <dbReference type="Proteomes" id="UP001152797"/>
    </source>
</evidence>
<feature type="compositionally biased region" description="Polar residues" evidence="1">
    <location>
        <begin position="128"/>
        <end position="140"/>
    </location>
</feature>
<reference evidence="2" key="1">
    <citation type="submission" date="2022-10" db="EMBL/GenBank/DDBJ databases">
        <authorList>
            <person name="Chen Y."/>
            <person name="Dougan E. K."/>
            <person name="Chan C."/>
            <person name="Rhodes N."/>
            <person name="Thang M."/>
        </authorList>
    </citation>
    <scope>NUCLEOTIDE SEQUENCE</scope>
</reference>
<sequence>MADFGRLLMTAMVPRAVRCDPPPEVESRRTNSLLLEARPVPSSQASAQRLPEMEELWPDLPPRRCSMRQNWRRSASLCRVGAELVSEREVEVGVHDDGHQDTSEMSFAPPFEMKPAKLRSERLPLEESGQSTGSLTNDKTCSFHEPKLGDSEDRQWLQAKEESEPPASHASPVSRYREATPFAARSVTRPTPARAQRTPLSEEDALAIVRDWASKQIPELMAAAERRSLLKNFPTAKKIAVVLFGKPDEDFRDWVKQRTRSDYEAAKEQLERRRSSAEAAGEEPPVDDLKEPPEADFPSKMEVSDKVLAHELKNFSLPDKAEGFDEIRYEWADEASPGEMETEISVVKRKTPVALQLMNK</sequence>
<organism evidence="2">
    <name type="scientific">Cladocopium goreaui</name>
    <dbReference type="NCBI Taxonomy" id="2562237"/>
    <lineage>
        <taxon>Eukaryota</taxon>
        <taxon>Sar</taxon>
        <taxon>Alveolata</taxon>
        <taxon>Dinophyceae</taxon>
        <taxon>Suessiales</taxon>
        <taxon>Symbiodiniaceae</taxon>
        <taxon>Cladocopium</taxon>
    </lineage>
</organism>
<dbReference type="EMBL" id="CAMXCT030001380">
    <property type="protein sequence ID" value="CAL4776843.1"/>
    <property type="molecule type" value="Genomic_DNA"/>
</dbReference>
<feature type="compositionally biased region" description="Basic and acidic residues" evidence="1">
    <location>
        <begin position="92"/>
        <end position="102"/>
    </location>
</feature>
<feature type="region of interest" description="Disordered" evidence="1">
    <location>
        <begin position="263"/>
        <end position="298"/>
    </location>
</feature>
<feature type="region of interest" description="Disordered" evidence="1">
    <location>
        <begin position="92"/>
        <end position="150"/>
    </location>
</feature>
<reference evidence="3 4" key="2">
    <citation type="submission" date="2024-05" db="EMBL/GenBank/DDBJ databases">
        <authorList>
            <person name="Chen Y."/>
            <person name="Shah S."/>
            <person name="Dougan E. K."/>
            <person name="Thang M."/>
            <person name="Chan C."/>
        </authorList>
    </citation>
    <scope>NUCLEOTIDE SEQUENCE [LARGE SCALE GENOMIC DNA]</scope>
</reference>
<feature type="region of interest" description="Disordered" evidence="1">
    <location>
        <begin position="20"/>
        <end position="62"/>
    </location>
</feature>
<name>A0A9P1CFY9_9DINO</name>
<dbReference type="Proteomes" id="UP001152797">
    <property type="component" value="Unassembled WGS sequence"/>
</dbReference>
<evidence type="ECO:0000256" key="1">
    <source>
        <dbReference type="SAM" id="MobiDB-lite"/>
    </source>
</evidence>
<proteinExistence type="predicted"/>
<feature type="compositionally biased region" description="Basic and acidic residues" evidence="1">
    <location>
        <begin position="263"/>
        <end position="276"/>
    </location>
</feature>
<gene>
    <name evidence="2" type="ORF">C1SCF055_LOCUS16600</name>
</gene>
<dbReference type="EMBL" id="CAMXCT010001380">
    <property type="protein sequence ID" value="CAI3989531.1"/>
    <property type="molecule type" value="Genomic_DNA"/>
</dbReference>
<dbReference type="EMBL" id="CAMXCT020001380">
    <property type="protein sequence ID" value="CAL1142906.1"/>
    <property type="molecule type" value="Genomic_DNA"/>
</dbReference>
<accession>A0A9P1CFY9</accession>
<protein>
    <submittedName>
        <fullName evidence="3">B30.2/SPRY domain-containing protein</fullName>
    </submittedName>
</protein>
<comment type="caution">
    <text evidence="2">The sequence shown here is derived from an EMBL/GenBank/DDBJ whole genome shotgun (WGS) entry which is preliminary data.</text>
</comment>
<feature type="compositionally biased region" description="Basic and acidic residues" evidence="1">
    <location>
        <begin position="141"/>
        <end position="150"/>
    </location>
</feature>
<dbReference type="AlphaFoldDB" id="A0A9P1CFY9"/>